<dbReference type="Gene3D" id="6.20.210.20">
    <property type="entry name" value="THAP domain"/>
    <property type="match status" value="1"/>
</dbReference>
<feature type="domain" description="THAP-type" evidence="13">
    <location>
        <begin position="1"/>
        <end position="77"/>
    </location>
</feature>
<evidence type="ECO:0000256" key="12">
    <source>
        <dbReference type="PROSITE-ProRule" id="PRU00309"/>
    </source>
</evidence>
<dbReference type="InterPro" id="IPR026516">
    <property type="entry name" value="THAP1/10"/>
</dbReference>
<evidence type="ECO:0000256" key="11">
    <source>
        <dbReference type="ARBA" id="ARBA00023306"/>
    </source>
</evidence>
<accession>A0A195CTH1</accession>
<keyword evidence="10" id="KW-0539">Nucleus</keyword>
<dbReference type="Pfam" id="PF05485">
    <property type="entry name" value="THAP"/>
    <property type="match status" value="1"/>
</dbReference>
<dbReference type="SUPFAM" id="SSF57716">
    <property type="entry name" value="Glucocorticoid receptor-like (DNA-binding domain)"/>
    <property type="match status" value="1"/>
</dbReference>
<keyword evidence="9" id="KW-0804">Transcription</keyword>
<sequence>MGRSCCIKGCKSGKIIPSHGIPTNKERRKQWLDILNLNVTDESIKQLRVCHKHFHDKDYSCSPKYRRLINTAVPCIQIECTEDHGQEVYTQLHEQQEVLEQHAIEKLS</sequence>
<evidence type="ECO:0000256" key="3">
    <source>
        <dbReference type="ARBA" id="ARBA00022723"/>
    </source>
</evidence>
<protein>
    <recommendedName>
        <fullName evidence="13">THAP-type domain-containing protein</fullName>
    </recommendedName>
</protein>
<keyword evidence="3" id="KW-0479">Metal-binding</keyword>
<keyword evidence="5" id="KW-0862">Zinc</keyword>
<proteinExistence type="inferred from homology"/>
<gene>
    <name evidence="14" type="ORF">ALC62_04760</name>
</gene>
<dbReference type="InterPro" id="IPR006612">
    <property type="entry name" value="THAP_Znf"/>
</dbReference>
<keyword evidence="8 12" id="KW-0238">DNA-binding</keyword>
<dbReference type="PANTHER" id="PTHR46600:SF1">
    <property type="entry name" value="THAP DOMAIN-CONTAINING PROTEIN 1"/>
    <property type="match status" value="1"/>
</dbReference>
<evidence type="ECO:0000313" key="14">
    <source>
        <dbReference type="EMBL" id="KYN03996.1"/>
    </source>
</evidence>
<evidence type="ECO:0000256" key="2">
    <source>
        <dbReference type="ARBA" id="ARBA00006177"/>
    </source>
</evidence>
<dbReference type="GO" id="GO:0005654">
    <property type="term" value="C:nucleoplasm"/>
    <property type="evidence" value="ECO:0007669"/>
    <property type="project" value="UniProtKB-SubCell"/>
</dbReference>
<reference evidence="14 15" key="1">
    <citation type="submission" date="2016-03" db="EMBL/GenBank/DDBJ databases">
        <title>Cyphomyrmex costatus WGS genome.</title>
        <authorList>
            <person name="Nygaard S."/>
            <person name="Hu H."/>
            <person name="Boomsma J."/>
            <person name="Zhang G."/>
        </authorList>
    </citation>
    <scope>NUCLEOTIDE SEQUENCE [LARGE SCALE GENOMIC DNA]</scope>
    <source>
        <strain evidence="14">MS0001</strain>
        <tissue evidence="14">Whole body</tissue>
    </source>
</reference>
<evidence type="ECO:0000313" key="15">
    <source>
        <dbReference type="Proteomes" id="UP000078542"/>
    </source>
</evidence>
<dbReference type="GO" id="GO:0043565">
    <property type="term" value="F:sequence-specific DNA binding"/>
    <property type="evidence" value="ECO:0007669"/>
    <property type="project" value="InterPro"/>
</dbReference>
<dbReference type="InterPro" id="IPR038441">
    <property type="entry name" value="THAP_Znf_sf"/>
</dbReference>
<evidence type="ECO:0000256" key="6">
    <source>
        <dbReference type="ARBA" id="ARBA00023015"/>
    </source>
</evidence>
<evidence type="ECO:0000256" key="7">
    <source>
        <dbReference type="ARBA" id="ARBA00023054"/>
    </source>
</evidence>
<dbReference type="SMART" id="SM00980">
    <property type="entry name" value="THAP"/>
    <property type="match status" value="1"/>
</dbReference>
<dbReference type="EMBL" id="KQ977279">
    <property type="protein sequence ID" value="KYN03996.1"/>
    <property type="molecule type" value="Genomic_DNA"/>
</dbReference>
<dbReference type="PANTHER" id="PTHR46600">
    <property type="entry name" value="THAP DOMAIN-CONTAINING"/>
    <property type="match status" value="1"/>
</dbReference>
<dbReference type="SMART" id="SM00692">
    <property type="entry name" value="DM3"/>
    <property type="match status" value="1"/>
</dbReference>
<evidence type="ECO:0000256" key="9">
    <source>
        <dbReference type="ARBA" id="ARBA00023163"/>
    </source>
</evidence>
<dbReference type="STRING" id="456900.A0A195CTH1"/>
<evidence type="ECO:0000256" key="5">
    <source>
        <dbReference type="ARBA" id="ARBA00022833"/>
    </source>
</evidence>
<dbReference type="PROSITE" id="PS50950">
    <property type="entry name" value="ZF_THAP"/>
    <property type="match status" value="1"/>
</dbReference>
<evidence type="ECO:0000259" key="13">
    <source>
        <dbReference type="PROSITE" id="PS50950"/>
    </source>
</evidence>
<dbReference type="Proteomes" id="UP000078542">
    <property type="component" value="Unassembled WGS sequence"/>
</dbReference>
<name>A0A195CTH1_9HYME</name>
<keyword evidence="11" id="KW-0131">Cell cycle</keyword>
<comment type="similarity">
    <text evidence="2">Belongs to the THAP1 family.</text>
</comment>
<evidence type="ECO:0000256" key="8">
    <source>
        <dbReference type="ARBA" id="ARBA00023125"/>
    </source>
</evidence>
<comment type="subcellular location">
    <subcellularLocation>
        <location evidence="1">Nucleus</location>
        <location evidence="1">Nucleoplasm</location>
    </subcellularLocation>
</comment>
<evidence type="ECO:0000256" key="10">
    <source>
        <dbReference type="ARBA" id="ARBA00023242"/>
    </source>
</evidence>
<organism evidence="14 15">
    <name type="scientific">Cyphomyrmex costatus</name>
    <dbReference type="NCBI Taxonomy" id="456900"/>
    <lineage>
        <taxon>Eukaryota</taxon>
        <taxon>Metazoa</taxon>
        <taxon>Ecdysozoa</taxon>
        <taxon>Arthropoda</taxon>
        <taxon>Hexapoda</taxon>
        <taxon>Insecta</taxon>
        <taxon>Pterygota</taxon>
        <taxon>Neoptera</taxon>
        <taxon>Endopterygota</taxon>
        <taxon>Hymenoptera</taxon>
        <taxon>Apocrita</taxon>
        <taxon>Aculeata</taxon>
        <taxon>Formicoidea</taxon>
        <taxon>Formicidae</taxon>
        <taxon>Myrmicinae</taxon>
        <taxon>Cyphomyrmex</taxon>
    </lineage>
</organism>
<keyword evidence="15" id="KW-1185">Reference proteome</keyword>
<evidence type="ECO:0000256" key="4">
    <source>
        <dbReference type="ARBA" id="ARBA00022771"/>
    </source>
</evidence>
<keyword evidence="7" id="KW-0175">Coiled coil</keyword>
<evidence type="ECO:0000256" key="1">
    <source>
        <dbReference type="ARBA" id="ARBA00004642"/>
    </source>
</evidence>
<dbReference type="AlphaFoldDB" id="A0A195CTH1"/>
<keyword evidence="4 12" id="KW-0863">Zinc-finger</keyword>
<keyword evidence="6" id="KW-0805">Transcription regulation</keyword>
<dbReference type="GO" id="GO:0008270">
    <property type="term" value="F:zinc ion binding"/>
    <property type="evidence" value="ECO:0007669"/>
    <property type="project" value="UniProtKB-KW"/>
</dbReference>